<comment type="caution">
    <text evidence="1">The sequence shown here is derived from an EMBL/GenBank/DDBJ whole genome shotgun (WGS) entry which is preliminary data.</text>
</comment>
<gene>
    <name evidence="1" type="ORF">DYZ80_00938</name>
</gene>
<proteinExistence type="predicted"/>
<evidence type="ECO:0000313" key="2">
    <source>
        <dbReference type="Proteomes" id="UP000272537"/>
    </source>
</evidence>
<organism evidence="1 2">
    <name type="scientific">Listeria monocytogenes</name>
    <dbReference type="NCBI Taxonomy" id="1639"/>
    <lineage>
        <taxon>Bacteria</taxon>
        <taxon>Bacillati</taxon>
        <taxon>Bacillota</taxon>
        <taxon>Bacilli</taxon>
        <taxon>Bacillales</taxon>
        <taxon>Listeriaceae</taxon>
        <taxon>Listeria</taxon>
    </lineage>
</organism>
<dbReference type="EMBL" id="QXLS01000002">
    <property type="protein sequence ID" value="RKA09296.1"/>
    <property type="molecule type" value="Genomic_DNA"/>
</dbReference>
<reference evidence="1 2" key="1">
    <citation type="journal article" date="2018" name="BMC Genomics">
        <title>Genes significantly associated with lineage II food isolates of Listeria monocytogenes.</title>
        <authorList>
            <person name="Pirone-Davies C."/>
            <person name="Chen Y."/>
            <person name="Pightling A."/>
            <person name="Ryan G."/>
            <person name="Wang Y."/>
            <person name="Yao K."/>
            <person name="Hoffmann M."/>
            <person name="Allard M.W."/>
        </authorList>
    </citation>
    <scope>NUCLEOTIDE SEQUENCE [LARGE SCALE GENOMIC DNA]</scope>
    <source>
        <strain evidence="1 2">PNUSAL000550</strain>
    </source>
</reference>
<accession>A0AB37NL03</accession>
<dbReference type="Proteomes" id="UP000272537">
    <property type="component" value="Unassembled WGS sequence"/>
</dbReference>
<name>A0AB37NL03_LISMN</name>
<dbReference type="RefSeq" id="WP_165422751.1">
    <property type="nucleotide sequence ID" value="NZ_LNNQ01000015.1"/>
</dbReference>
<dbReference type="AlphaFoldDB" id="A0AB37NL03"/>
<protein>
    <submittedName>
        <fullName evidence="1">Uncharacterized protein</fullName>
    </submittedName>
</protein>
<evidence type="ECO:0000313" key="1">
    <source>
        <dbReference type="EMBL" id="RKA09296.1"/>
    </source>
</evidence>
<sequence>MERYSQISNEAAARMILKGNFGKLWVKDSKDVVKCSTCLIRLEELPELVFFVKEQVET</sequence>